<comment type="caution">
    <text evidence="1">The sequence shown here is derived from an EMBL/GenBank/DDBJ whole genome shotgun (WGS) entry which is preliminary data.</text>
</comment>
<protein>
    <submittedName>
        <fullName evidence="1">12990_t:CDS:1</fullName>
    </submittedName>
</protein>
<reference evidence="1" key="1">
    <citation type="submission" date="2021-06" db="EMBL/GenBank/DDBJ databases">
        <authorList>
            <person name="Kallberg Y."/>
            <person name="Tangrot J."/>
            <person name="Rosling A."/>
        </authorList>
    </citation>
    <scope>NUCLEOTIDE SEQUENCE</scope>
    <source>
        <strain evidence="1">MA461A</strain>
    </source>
</reference>
<accession>A0ACA9PXU3</accession>
<name>A0ACA9PXU3_9GLOM</name>
<dbReference type="Proteomes" id="UP000789920">
    <property type="component" value="Unassembled WGS sequence"/>
</dbReference>
<evidence type="ECO:0000313" key="1">
    <source>
        <dbReference type="EMBL" id="CAG8726952.1"/>
    </source>
</evidence>
<feature type="non-terminal residue" evidence="1">
    <location>
        <position position="1"/>
    </location>
</feature>
<keyword evidence="2" id="KW-1185">Reference proteome</keyword>
<proteinExistence type="predicted"/>
<organism evidence="1 2">
    <name type="scientific">Racocetra persica</name>
    <dbReference type="NCBI Taxonomy" id="160502"/>
    <lineage>
        <taxon>Eukaryota</taxon>
        <taxon>Fungi</taxon>
        <taxon>Fungi incertae sedis</taxon>
        <taxon>Mucoromycota</taxon>
        <taxon>Glomeromycotina</taxon>
        <taxon>Glomeromycetes</taxon>
        <taxon>Diversisporales</taxon>
        <taxon>Gigasporaceae</taxon>
        <taxon>Racocetra</taxon>
    </lineage>
</organism>
<sequence>FLSEAKNFDPNAYSNLKEKTDKGRENQRHVACWERIWRECKLRQELQEHQKEKIYYTQLINALDEQIKIINVKFVEYHNNDGRPLPEEHDLPALETNLSALPSSSSSTRKTSPLTLSGGTNLQTLVSGITDSGIQHGSLELVESEHQTKPPLQNDFNNDPSEKAVHVSDNNNTELLPEGNKLGMIDESYPNNGDAVVFEDNGLNAEANLIVEEQANTNIGTEPSEKAVHVSNNNDTEPLLEGNKLGMIDDTIVFEGNGLNSDNVVICDNNEDGNLLAPLSSGKTNLQAPSFGELSILAPSEINLQASSFGETNLQALSFGETNMQAPSFEETNLIAPSFGEPSILVPLETNLQAPSFGEPSILVPLETNLQAPSFGETNLSVPSSGESSILALSSPGETDLTPLAGEHNSCSHRRRSPRDSTYRPRASKHRKHESSSLASPPQTPDSYSDECAKCSIHCPNE</sequence>
<dbReference type="EMBL" id="CAJVQC010024562">
    <property type="protein sequence ID" value="CAG8726952.1"/>
    <property type="molecule type" value="Genomic_DNA"/>
</dbReference>
<gene>
    <name evidence="1" type="ORF">RPERSI_LOCUS11785</name>
</gene>
<evidence type="ECO:0000313" key="2">
    <source>
        <dbReference type="Proteomes" id="UP000789920"/>
    </source>
</evidence>